<keyword evidence="2" id="KW-1185">Reference proteome</keyword>
<dbReference type="Pfam" id="PF10173">
    <property type="entry name" value="Mit_KHE1"/>
    <property type="match status" value="1"/>
</dbReference>
<dbReference type="AlphaFoldDB" id="A0A1E3PJY6"/>
<name>A0A1E3PJY6_9ASCO</name>
<sequence length="303" mass="34010">MKLFVFPLTTTQSVFYCHRTAHTALARSKPRLDEKFIQKAAETWKNWESSSVTWQKKTVQAGNYFLEKIPYNEWSFRSVPSMSTIHRRKDLSAAISSLSLTPSTSPDTLITSSSSPEVQLVTLPAVSYEAVTVEKLQPTDLVPIPLAYPSSLLTSTQIANHFGSLARQSIGLYKKNCLWTLLLSPLTLPLALLPVMPNLPGIYLLFRSFANFKAMQGAQHLDYLINDNHVDYCPEPIIDRSYQNQKQAVTNSNEAVKEKESVLLDVDTIDPMLEELGIPEFSPELHRALRQAIESVTKLNSSP</sequence>
<organism evidence="1 2">
    <name type="scientific">Nadsonia fulvescens var. elongata DSM 6958</name>
    <dbReference type="NCBI Taxonomy" id="857566"/>
    <lineage>
        <taxon>Eukaryota</taxon>
        <taxon>Fungi</taxon>
        <taxon>Dikarya</taxon>
        <taxon>Ascomycota</taxon>
        <taxon>Saccharomycotina</taxon>
        <taxon>Dipodascomycetes</taxon>
        <taxon>Dipodascales</taxon>
        <taxon>Dipodascales incertae sedis</taxon>
        <taxon>Nadsonia</taxon>
    </lineage>
</organism>
<gene>
    <name evidence="1" type="ORF">NADFUDRAFT_82718</name>
</gene>
<dbReference type="EMBL" id="KV454409">
    <property type="protein sequence ID" value="ODQ65739.1"/>
    <property type="molecule type" value="Genomic_DNA"/>
</dbReference>
<protein>
    <recommendedName>
        <fullName evidence="3">Mitochondrial K+-H+ exchange-related-domain-containing protein</fullName>
    </recommendedName>
</protein>
<reference evidence="1 2" key="1">
    <citation type="journal article" date="2016" name="Proc. Natl. Acad. Sci. U.S.A.">
        <title>Comparative genomics of biotechnologically important yeasts.</title>
        <authorList>
            <person name="Riley R."/>
            <person name="Haridas S."/>
            <person name="Wolfe K.H."/>
            <person name="Lopes M.R."/>
            <person name="Hittinger C.T."/>
            <person name="Goeker M."/>
            <person name="Salamov A.A."/>
            <person name="Wisecaver J.H."/>
            <person name="Long T.M."/>
            <person name="Calvey C.H."/>
            <person name="Aerts A.L."/>
            <person name="Barry K.W."/>
            <person name="Choi C."/>
            <person name="Clum A."/>
            <person name="Coughlan A.Y."/>
            <person name="Deshpande S."/>
            <person name="Douglass A.P."/>
            <person name="Hanson S.J."/>
            <person name="Klenk H.-P."/>
            <person name="LaButti K.M."/>
            <person name="Lapidus A."/>
            <person name="Lindquist E.A."/>
            <person name="Lipzen A.M."/>
            <person name="Meier-Kolthoff J.P."/>
            <person name="Ohm R.A."/>
            <person name="Otillar R.P."/>
            <person name="Pangilinan J.L."/>
            <person name="Peng Y."/>
            <person name="Rokas A."/>
            <person name="Rosa C.A."/>
            <person name="Scheuner C."/>
            <person name="Sibirny A.A."/>
            <person name="Slot J.C."/>
            <person name="Stielow J.B."/>
            <person name="Sun H."/>
            <person name="Kurtzman C.P."/>
            <person name="Blackwell M."/>
            <person name="Grigoriev I.V."/>
            <person name="Jeffries T.W."/>
        </authorList>
    </citation>
    <scope>NUCLEOTIDE SEQUENCE [LARGE SCALE GENOMIC DNA]</scope>
    <source>
        <strain evidence="1 2">DSM 6958</strain>
    </source>
</reference>
<dbReference type="InterPro" id="IPR018786">
    <property type="entry name" value="Mit_KHE1"/>
</dbReference>
<evidence type="ECO:0008006" key="3">
    <source>
        <dbReference type="Google" id="ProtNLM"/>
    </source>
</evidence>
<proteinExistence type="predicted"/>
<dbReference type="OrthoDB" id="5562676at2759"/>
<dbReference type="GO" id="GO:0005743">
    <property type="term" value="C:mitochondrial inner membrane"/>
    <property type="evidence" value="ECO:0007669"/>
    <property type="project" value="TreeGrafter"/>
</dbReference>
<dbReference type="Proteomes" id="UP000095009">
    <property type="component" value="Unassembled WGS sequence"/>
</dbReference>
<evidence type="ECO:0000313" key="2">
    <source>
        <dbReference type="Proteomes" id="UP000095009"/>
    </source>
</evidence>
<dbReference type="STRING" id="857566.A0A1E3PJY6"/>
<dbReference type="GO" id="GO:1902600">
    <property type="term" value="P:proton transmembrane transport"/>
    <property type="evidence" value="ECO:0007669"/>
    <property type="project" value="TreeGrafter"/>
</dbReference>
<evidence type="ECO:0000313" key="1">
    <source>
        <dbReference type="EMBL" id="ODQ65739.1"/>
    </source>
</evidence>
<accession>A0A1E3PJY6</accession>
<dbReference type="GO" id="GO:0006813">
    <property type="term" value="P:potassium ion transport"/>
    <property type="evidence" value="ECO:0007669"/>
    <property type="project" value="TreeGrafter"/>
</dbReference>
<dbReference type="PANTHER" id="PTHR28062">
    <property type="entry name" value="K+-H+ EXCHANGE-LIKE PROTEIN"/>
    <property type="match status" value="1"/>
</dbReference>
<dbReference type="PANTHER" id="PTHR28062:SF1">
    <property type="entry name" value="TRANSMEMBRANE PROTEIN"/>
    <property type="match status" value="1"/>
</dbReference>